<dbReference type="InterPro" id="IPR051055">
    <property type="entry name" value="PIF1_helicase"/>
</dbReference>
<dbReference type="PANTHER" id="PTHR47642">
    <property type="entry name" value="ATP-DEPENDENT DNA HELICASE"/>
    <property type="match status" value="1"/>
</dbReference>
<organism evidence="3 4">
    <name type="scientific">Brachionus plicatilis</name>
    <name type="common">Marine rotifer</name>
    <name type="synonym">Brachionus muelleri</name>
    <dbReference type="NCBI Taxonomy" id="10195"/>
    <lineage>
        <taxon>Eukaryota</taxon>
        <taxon>Metazoa</taxon>
        <taxon>Spiralia</taxon>
        <taxon>Gnathifera</taxon>
        <taxon>Rotifera</taxon>
        <taxon>Eurotatoria</taxon>
        <taxon>Monogononta</taxon>
        <taxon>Pseudotrocha</taxon>
        <taxon>Ploima</taxon>
        <taxon>Brachionidae</taxon>
        <taxon>Brachionus</taxon>
    </lineage>
</organism>
<dbReference type="EMBL" id="REGN01001480">
    <property type="protein sequence ID" value="RNA34443.1"/>
    <property type="molecule type" value="Genomic_DNA"/>
</dbReference>
<keyword evidence="1" id="KW-0547">Nucleotide-binding</keyword>
<keyword evidence="4" id="KW-1185">Reference proteome</keyword>
<comment type="similarity">
    <text evidence="1">Belongs to the helicase family.</text>
</comment>
<evidence type="ECO:0000313" key="4">
    <source>
        <dbReference type="Proteomes" id="UP000276133"/>
    </source>
</evidence>
<comment type="catalytic activity">
    <reaction evidence="1">
        <text>ATP + H2O = ADP + phosphate + H(+)</text>
        <dbReference type="Rhea" id="RHEA:13065"/>
        <dbReference type="ChEBI" id="CHEBI:15377"/>
        <dbReference type="ChEBI" id="CHEBI:15378"/>
        <dbReference type="ChEBI" id="CHEBI:30616"/>
        <dbReference type="ChEBI" id="CHEBI:43474"/>
        <dbReference type="ChEBI" id="CHEBI:456216"/>
        <dbReference type="EC" id="5.6.2.3"/>
    </reaction>
</comment>
<accession>A0A3M7SF58</accession>
<dbReference type="EC" id="5.6.2.3" evidence="1"/>
<dbReference type="AlphaFoldDB" id="A0A3M7SF58"/>
<dbReference type="InterPro" id="IPR027417">
    <property type="entry name" value="P-loop_NTPase"/>
</dbReference>
<keyword evidence="1" id="KW-0233">DNA recombination</keyword>
<evidence type="ECO:0000259" key="2">
    <source>
        <dbReference type="Pfam" id="PF05970"/>
    </source>
</evidence>
<protein>
    <recommendedName>
        <fullName evidence="1">ATP-dependent DNA helicase</fullName>
        <ecNumber evidence="1">5.6.2.3</ecNumber>
    </recommendedName>
</protein>
<keyword evidence="1 3" id="KW-0347">Helicase</keyword>
<comment type="caution">
    <text evidence="3">The sequence shown here is derived from an EMBL/GenBank/DDBJ whole genome shotgun (WGS) entry which is preliminary data.</text>
</comment>
<keyword evidence="1" id="KW-0227">DNA damage</keyword>
<reference evidence="3 4" key="1">
    <citation type="journal article" date="2018" name="Sci. Rep.">
        <title>Genomic signatures of local adaptation to the degree of environmental predictability in rotifers.</title>
        <authorList>
            <person name="Franch-Gras L."/>
            <person name="Hahn C."/>
            <person name="Garcia-Roger E.M."/>
            <person name="Carmona M.J."/>
            <person name="Serra M."/>
            <person name="Gomez A."/>
        </authorList>
    </citation>
    <scope>NUCLEOTIDE SEQUENCE [LARGE SCALE GENOMIC DNA]</scope>
    <source>
        <strain evidence="3">HYR1</strain>
    </source>
</reference>
<dbReference type="InterPro" id="IPR010285">
    <property type="entry name" value="DNA_helicase_pif1-like_DEAD"/>
</dbReference>
<sequence length="242" mass="27992">MGPTLDEEFNDHNIEPDLTYDFLSNRKNYTDEQLKLIENKWNNRVKNRDQEEFSYQNIPFFSKESLNHNQMLVCKIIENFALLNKQLIVTDTTGTGKTFTINALSGHLKYKLKRCAPPAIAAFLIKGENIHTLFRIKPRRNKEAYSPLNGKTILKQATGNDKPFGGVSVILTGDPGQLLPVLDSPLYYYPPKDDITWYGYECYKKFDKAISLNTIFRQASTDNDIDPKRFFEILERLRNGKK</sequence>
<keyword evidence="1 3" id="KW-0378">Hydrolase</keyword>
<dbReference type="GO" id="GO:0005524">
    <property type="term" value="F:ATP binding"/>
    <property type="evidence" value="ECO:0007669"/>
    <property type="project" value="UniProtKB-KW"/>
</dbReference>
<name>A0A3M7SF58_BRAPC</name>
<dbReference type="GO" id="GO:0043139">
    <property type="term" value="F:5'-3' DNA helicase activity"/>
    <property type="evidence" value="ECO:0007669"/>
    <property type="project" value="UniProtKB-EC"/>
</dbReference>
<dbReference type="SUPFAM" id="SSF52540">
    <property type="entry name" value="P-loop containing nucleoside triphosphate hydrolases"/>
    <property type="match status" value="1"/>
</dbReference>
<keyword evidence="1" id="KW-0067">ATP-binding</keyword>
<evidence type="ECO:0000256" key="1">
    <source>
        <dbReference type="RuleBase" id="RU363044"/>
    </source>
</evidence>
<keyword evidence="1" id="KW-0234">DNA repair</keyword>
<dbReference type="GO" id="GO:0006281">
    <property type="term" value="P:DNA repair"/>
    <property type="evidence" value="ECO:0007669"/>
    <property type="project" value="UniProtKB-KW"/>
</dbReference>
<dbReference type="Gene3D" id="3.40.50.300">
    <property type="entry name" value="P-loop containing nucleotide triphosphate hydrolases"/>
    <property type="match status" value="1"/>
</dbReference>
<gene>
    <name evidence="3" type="ORF">BpHYR1_033815</name>
</gene>
<dbReference type="Pfam" id="PF05970">
    <property type="entry name" value="PIF1"/>
    <property type="match status" value="1"/>
</dbReference>
<proteinExistence type="inferred from homology"/>
<dbReference type="PANTHER" id="PTHR47642:SF6">
    <property type="entry name" value="ATP-DEPENDENT DNA HELICASE"/>
    <property type="match status" value="1"/>
</dbReference>
<feature type="domain" description="DNA helicase Pif1-like DEAD-box helicase" evidence="2">
    <location>
        <begin position="152"/>
        <end position="241"/>
    </location>
</feature>
<dbReference type="GO" id="GO:0000723">
    <property type="term" value="P:telomere maintenance"/>
    <property type="evidence" value="ECO:0007669"/>
    <property type="project" value="InterPro"/>
</dbReference>
<comment type="cofactor">
    <cofactor evidence="1">
        <name>Mg(2+)</name>
        <dbReference type="ChEBI" id="CHEBI:18420"/>
    </cofactor>
</comment>
<dbReference type="GO" id="GO:0006310">
    <property type="term" value="P:DNA recombination"/>
    <property type="evidence" value="ECO:0007669"/>
    <property type="project" value="UniProtKB-KW"/>
</dbReference>
<dbReference type="OrthoDB" id="1884788at2759"/>
<dbReference type="GO" id="GO:0016887">
    <property type="term" value="F:ATP hydrolysis activity"/>
    <property type="evidence" value="ECO:0007669"/>
    <property type="project" value="RHEA"/>
</dbReference>
<evidence type="ECO:0000313" key="3">
    <source>
        <dbReference type="EMBL" id="RNA34443.1"/>
    </source>
</evidence>
<dbReference type="Proteomes" id="UP000276133">
    <property type="component" value="Unassembled WGS sequence"/>
</dbReference>